<evidence type="ECO:0000259" key="2">
    <source>
        <dbReference type="Pfam" id="PF10354"/>
    </source>
</evidence>
<name>A0A1B5KW21_USTVR</name>
<dbReference type="InterPro" id="IPR019446">
    <property type="entry name" value="BMT5-like"/>
</dbReference>
<protein>
    <recommendedName>
        <fullName evidence="2">25S rRNA (uridine-N(3))-methyltransferase BMT5-like domain-containing protein</fullName>
    </recommendedName>
</protein>
<feature type="compositionally biased region" description="Basic and acidic residues" evidence="1">
    <location>
        <begin position="324"/>
        <end position="339"/>
    </location>
</feature>
<proteinExistence type="predicted"/>
<evidence type="ECO:0000256" key="1">
    <source>
        <dbReference type="SAM" id="MobiDB-lite"/>
    </source>
</evidence>
<evidence type="ECO:0000313" key="4">
    <source>
        <dbReference type="Proteomes" id="UP000054053"/>
    </source>
</evidence>
<reference evidence="4" key="1">
    <citation type="journal article" date="2016" name="Genome Announc.">
        <title>Genome sequence of Ustilaginoidea virens IPU010, a rice pathogenic fungus causing false smut.</title>
        <authorList>
            <person name="Kumagai T."/>
            <person name="Ishii T."/>
            <person name="Terai G."/>
            <person name="Umemura M."/>
            <person name="Machida M."/>
            <person name="Asai K."/>
        </authorList>
    </citation>
    <scope>NUCLEOTIDE SEQUENCE [LARGE SCALE GENOMIC DNA]</scope>
    <source>
        <strain evidence="4">IPU010</strain>
    </source>
</reference>
<dbReference type="PANTHER" id="PTHR11538">
    <property type="entry name" value="PHENYLALANYL-TRNA SYNTHETASE"/>
    <property type="match status" value="1"/>
</dbReference>
<accession>A0A1B5KW21</accession>
<feature type="region of interest" description="Disordered" evidence="1">
    <location>
        <begin position="130"/>
        <end position="185"/>
    </location>
</feature>
<gene>
    <name evidence="3" type="ORF">UVI_02037630</name>
</gene>
<feature type="region of interest" description="Disordered" evidence="1">
    <location>
        <begin position="299"/>
        <end position="350"/>
    </location>
</feature>
<dbReference type="GO" id="GO:0070042">
    <property type="term" value="F:rRNA (uridine-N3-)-methyltransferase activity"/>
    <property type="evidence" value="ECO:0007669"/>
    <property type="project" value="InterPro"/>
</dbReference>
<dbReference type="PANTHER" id="PTHR11538:SF26">
    <property type="entry name" value="FERREDOXIN-FOLD ANTICODON-BINDING DOMAIN-CONTAINING PROTEIN 1"/>
    <property type="match status" value="1"/>
</dbReference>
<feature type="compositionally biased region" description="Low complexity" evidence="1">
    <location>
        <begin position="130"/>
        <end position="141"/>
    </location>
</feature>
<organism evidence="3 4">
    <name type="scientific">Ustilaginoidea virens</name>
    <name type="common">Rice false smut fungus</name>
    <name type="synonym">Villosiclava virens</name>
    <dbReference type="NCBI Taxonomy" id="1159556"/>
    <lineage>
        <taxon>Eukaryota</taxon>
        <taxon>Fungi</taxon>
        <taxon>Dikarya</taxon>
        <taxon>Ascomycota</taxon>
        <taxon>Pezizomycotina</taxon>
        <taxon>Sordariomycetes</taxon>
        <taxon>Hypocreomycetidae</taxon>
        <taxon>Hypocreales</taxon>
        <taxon>Clavicipitaceae</taxon>
        <taxon>Ustilaginoidea</taxon>
    </lineage>
</organism>
<dbReference type="Proteomes" id="UP000054053">
    <property type="component" value="Unassembled WGS sequence"/>
</dbReference>
<evidence type="ECO:0000313" key="3">
    <source>
        <dbReference type="EMBL" id="GAO14152.1"/>
    </source>
</evidence>
<feature type="compositionally biased region" description="Acidic residues" evidence="1">
    <location>
        <begin position="340"/>
        <end position="350"/>
    </location>
</feature>
<sequence length="350" mass="38231">MAKRRRLQRQTARQPHPKPKPHTKPQDARPRASRLVLPGGRKAVQANNANNANNANKRHGRHTPPAQVPVIPFQPQDRILLVGEGDLSFAASIVRHHACVNVTATVLERDRAELLAKHPTAEDNIAVLLGTAPDAPPATGASRSDVQDAEGATSPSTSSSPSPSPSPSHQPSKADRPAANNTNTNRLLYNVDATRLPAHVARPPYHRILFNFPHVGGKSTDVNRQVRYNQQLLVSFFASALRALAPGGAIVVSLFEGEPYTLWNIRDLARHAGLQVDRSFRFQAAAYPGYRHSRTMGAVRNSKGETGGGWKGEHRPARSYVFRRKGEVLEQSGKRKRDDDSSDSDSDSDS</sequence>
<feature type="region of interest" description="Disordered" evidence="1">
    <location>
        <begin position="1"/>
        <end position="32"/>
    </location>
</feature>
<comment type="caution">
    <text evidence="3">The sequence shown here is derived from an EMBL/GenBank/DDBJ whole genome shotgun (WGS) entry which is preliminary data.</text>
</comment>
<dbReference type="GO" id="GO:0005737">
    <property type="term" value="C:cytoplasm"/>
    <property type="evidence" value="ECO:0007669"/>
    <property type="project" value="TreeGrafter"/>
</dbReference>
<dbReference type="EMBL" id="BBTG02000020">
    <property type="protein sequence ID" value="GAO14152.1"/>
    <property type="molecule type" value="Genomic_DNA"/>
</dbReference>
<dbReference type="GO" id="GO:0070475">
    <property type="term" value="P:rRNA base methylation"/>
    <property type="evidence" value="ECO:0007669"/>
    <property type="project" value="InterPro"/>
</dbReference>
<dbReference type="SUPFAM" id="SSF53335">
    <property type="entry name" value="S-adenosyl-L-methionine-dependent methyltransferases"/>
    <property type="match status" value="1"/>
</dbReference>
<feature type="domain" description="25S rRNA (uridine-N(3))-methyltransferase BMT5-like" evidence="2">
    <location>
        <begin position="80"/>
        <end position="128"/>
    </location>
</feature>
<dbReference type="AlphaFoldDB" id="A0A1B5KW21"/>
<dbReference type="Pfam" id="PF10354">
    <property type="entry name" value="BMT5-like"/>
    <property type="match status" value="2"/>
</dbReference>
<dbReference type="InterPro" id="IPR029063">
    <property type="entry name" value="SAM-dependent_MTases_sf"/>
</dbReference>
<feature type="domain" description="25S rRNA (uridine-N(3))-methyltransferase BMT5-like" evidence="2">
    <location>
        <begin position="183"/>
        <end position="294"/>
    </location>
</feature>